<dbReference type="CDD" id="cd05233">
    <property type="entry name" value="SDR_c"/>
    <property type="match status" value="1"/>
</dbReference>
<dbReference type="Gene3D" id="3.40.50.720">
    <property type="entry name" value="NAD(P)-binding Rossmann-like Domain"/>
    <property type="match status" value="1"/>
</dbReference>
<comment type="similarity">
    <text evidence="1">Belongs to the short-chain dehydrogenases/reductases (SDR) family.</text>
</comment>
<dbReference type="EMBL" id="AP021858">
    <property type="protein sequence ID" value="BBO24844.1"/>
    <property type="molecule type" value="Genomic_DNA"/>
</dbReference>
<dbReference type="PANTHER" id="PTHR43669">
    <property type="entry name" value="5-KETO-D-GLUCONATE 5-REDUCTASE"/>
    <property type="match status" value="1"/>
</dbReference>
<dbReference type="AlphaFoldDB" id="A0A809SFI0"/>
<sequence length="236" mass="24937">MSQEFRVIVTGASGGVGRASATALAQAGAKVILTGRNPERLRATASACGDACLTKVEGDTSDEGFCARLCSELAPEKGEFRPVLLLSAGSAKYGPTHELTLDEHRSQIESNLIGPLAMCRAAIPHMLQRGGGRIVIVLSIAAIRPFSHAAAYCSAKAGARMLVKCLNEEYIASNIRTAGVLLGATDTPLWDAQSSAPDRKRMLKVADVGQEIARICLRPEGSWLEEITLLPPDGVL</sequence>
<keyword evidence="2" id="KW-0560">Oxidoreductase</keyword>
<protein>
    <submittedName>
        <fullName evidence="3">Short-chain dehydrogenase</fullName>
    </submittedName>
</protein>
<evidence type="ECO:0000256" key="1">
    <source>
        <dbReference type="ARBA" id="ARBA00006484"/>
    </source>
</evidence>
<accession>A0A809SFI0</accession>
<dbReference type="InterPro" id="IPR002347">
    <property type="entry name" value="SDR_fam"/>
</dbReference>
<dbReference type="SUPFAM" id="SSF51735">
    <property type="entry name" value="NAD(P)-binding Rossmann-fold domains"/>
    <property type="match status" value="1"/>
</dbReference>
<dbReference type="Pfam" id="PF00106">
    <property type="entry name" value="adh_short"/>
    <property type="match status" value="1"/>
</dbReference>
<dbReference type="PANTHER" id="PTHR43669:SF3">
    <property type="entry name" value="ALCOHOL DEHYDROGENASE, PUTATIVE (AFU_ORTHOLOGUE AFUA_3G03445)-RELATED"/>
    <property type="match status" value="1"/>
</dbReference>
<organism evidence="3 4">
    <name type="scientific">Candidatus Nitrosymbiomonas proteolyticus</name>
    <dbReference type="NCBI Taxonomy" id="2608984"/>
    <lineage>
        <taxon>Bacteria</taxon>
        <taxon>Bacillati</taxon>
        <taxon>Armatimonadota</taxon>
        <taxon>Armatimonadota incertae sedis</taxon>
        <taxon>Candidatus Nitrosymbiomonas</taxon>
    </lineage>
</organism>
<dbReference type="InterPro" id="IPR036291">
    <property type="entry name" value="NAD(P)-bd_dom_sf"/>
</dbReference>
<dbReference type="KEGG" id="npy:NPRO_24390"/>
<reference evidence="3" key="1">
    <citation type="journal article" name="DNA Res.">
        <title>The physiological potential of anammox bacteria as revealed by their core genome structure.</title>
        <authorList>
            <person name="Okubo T."/>
            <person name="Toyoda A."/>
            <person name="Fukuhara K."/>
            <person name="Uchiyama I."/>
            <person name="Harigaya Y."/>
            <person name="Kuroiwa M."/>
            <person name="Suzuki T."/>
            <person name="Murakami Y."/>
            <person name="Suwa Y."/>
            <person name="Takami H."/>
        </authorList>
    </citation>
    <scope>NUCLEOTIDE SEQUENCE</scope>
    <source>
        <strain evidence="3">317325-2</strain>
    </source>
</reference>
<proteinExistence type="inferred from homology"/>
<dbReference type="PRINTS" id="PR00081">
    <property type="entry name" value="GDHRDH"/>
</dbReference>
<gene>
    <name evidence="3" type="ORF">NPRO_24390</name>
</gene>
<dbReference type="GO" id="GO:0016491">
    <property type="term" value="F:oxidoreductase activity"/>
    <property type="evidence" value="ECO:0007669"/>
    <property type="project" value="UniProtKB-KW"/>
</dbReference>
<evidence type="ECO:0000313" key="4">
    <source>
        <dbReference type="Proteomes" id="UP000662873"/>
    </source>
</evidence>
<dbReference type="Proteomes" id="UP000662873">
    <property type="component" value="Chromosome"/>
</dbReference>
<evidence type="ECO:0000256" key="2">
    <source>
        <dbReference type="ARBA" id="ARBA00023002"/>
    </source>
</evidence>
<evidence type="ECO:0000313" key="3">
    <source>
        <dbReference type="EMBL" id="BBO24844.1"/>
    </source>
</evidence>
<name>A0A809SFI0_9BACT</name>